<name>A0A6G0TFE5_APHGL</name>
<sequence length="173" mass="20115">MITPIRFHLNLLTLATRPYNNLTTFMLYLSSHSTNYLTYSDSPIPKAMFLYNKLSRPATLKVTPVYCYPLTLHYLLAIGSQSIRHIVRTCHSAMHNINFCTLQSTYKVKVNNSFLLTLIQSQSIHCIIVNTWLFLNHYNQTVSNFMKFSKTTYFDQSYLIQTLNLSIEPTMIL</sequence>
<accession>A0A6G0TFE5</accession>
<dbReference type="Proteomes" id="UP000475862">
    <property type="component" value="Unassembled WGS sequence"/>
</dbReference>
<protein>
    <submittedName>
        <fullName evidence="1">Uncharacterized protein</fullName>
    </submittedName>
</protein>
<gene>
    <name evidence="1" type="ORF">AGLY_010087</name>
</gene>
<comment type="caution">
    <text evidence="1">The sequence shown here is derived from an EMBL/GenBank/DDBJ whole genome shotgun (WGS) entry which is preliminary data.</text>
</comment>
<proteinExistence type="predicted"/>
<dbReference type="EMBL" id="VYZN01000040">
    <property type="protein sequence ID" value="KAE9531885.1"/>
    <property type="molecule type" value="Genomic_DNA"/>
</dbReference>
<evidence type="ECO:0000313" key="1">
    <source>
        <dbReference type="EMBL" id="KAE9531885.1"/>
    </source>
</evidence>
<keyword evidence="2" id="KW-1185">Reference proteome</keyword>
<organism evidence="1 2">
    <name type="scientific">Aphis glycines</name>
    <name type="common">Soybean aphid</name>
    <dbReference type="NCBI Taxonomy" id="307491"/>
    <lineage>
        <taxon>Eukaryota</taxon>
        <taxon>Metazoa</taxon>
        <taxon>Ecdysozoa</taxon>
        <taxon>Arthropoda</taxon>
        <taxon>Hexapoda</taxon>
        <taxon>Insecta</taxon>
        <taxon>Pterygota</taxon>
        <taxon>Neoptera</taxon>
        <taxon>Paraneoptera</taxon>
        <taxon>Hemiptera</taxon>
        <taxon>Sternorrhyncha</taxon>
        <taxon>Aphidomorpha</taxon>
        <taxon>Aphidoidea</taxon>
        <taxon>Aphididae</taxon>
        <taxon>Aphidini</taxon>
        <taxon>Aphis</taxon>
        <taxon>Aphis</taxon>
    </lineage>
</organism>
<reference evidence="1 2" key="1">
    <citation type="submission" date="2019-08" db="EMBL/GenBank/DDBJ databases">
        <title>The genome of the soybean aphid Biotype 1, its phylome, world population structure and adaptation to the North American continent.</title>
        <authorList>
            <person name="Giordano R."/>
            <person name="Donthu R.K."/>
            <person name="Hernandez A.G."/>
            <person name="Wright C.L."/>
            <person name="Zimin A.V."/>
        </authorList>
    </citation>
    <scope>NUCLEOTIDE SEQUENCE [LARGE SCALE GENOMIC DNA]</scope>
    <source>
        <tissue evidence="1">Whole aphids</tissue>
    </source>
</reference>
<evidence type="ECO:0000313" key="2">
    <source>
        <dbReference type="Proteomes" id="UP000475862"/>
    </source>
</evidence>
<dbReference type="AlphaFoldDB" id="A0A6G0TFE5"/>